<dbReference type="InterPro" id="IPR014044">
    <property type="entry name" value="CAP_dom"/>
</dbReference>
<dbReference type="Gene3D" id="3.10.350.10">
    <property type="entry name" value="LysM domain"/>
    <property type="match status" value="1"/>
</dbReference>
<evidence type="ECO:0000259" key="2">
    <source>
        <dbReference type="PROSITE" id="PS51782"/>
    </source>
</evidence>
<keyword evidence="4" id="KW-1185">Reference proteome</keyword>
<dbReference type="Proteomes" id="UP000051673">
    <property type="component" value="Unassembled WGS sequence"/>
</dbReference>
<organism evidence="3 4">
    <name type="scientific">Weissella minor</name>
    <dbReference type="NCBI Taxonomy" id="1620"/>
    <lineage>
        <taxon>Bacteria</taxon>
        <taxon>Bacillati</taxon>
        <taxon>Bacillota</taxon>
        <taxon>Bacilli</taxon>
        <taxon>Lactobacillales</taxon>
        <taxon>Lactobacillaceae</taxon>
        <taxon>Weissella</taxon>
    </lineage>
</organism>
<dbReference type="PROSITE" id="PS51782">
    <property type="entry name" value="LYSM"/>
    <property type="match status" value="1"/>
</dbReference>
<dbReference type="EMBL" id="JQCD01000024">
    <property type="protein sequence ID" value="KRN76713.1"/>
    <property type="molecule type" value="Genomic_DNA"/>
</dbReference>
<gene>
    <name evidence="3" type="ORF">IV67_GL000218</name>
</gene>
<dbReference type="PATRIC" id="fig|1620.3.peg.223"/>
<feature type="region of interest" description="Disordered" evidence="1">
    <location>
        <begin position="118"/>
        <end position="209"/>
    </location>
</feature>
<dbReference type="CDD" id="cd05379">
    <property type="entry name" value="CAP_bacterial"/>
    <property type="match status" value="1"/>
</dbReference>
<dbReference type="SUPFAM" id="SSF55797">
    <property type="entry name" value="PR-1-like"/>
    <property type="match status" value="1"/>
</dbReference>
<evidence type="ECO:0000313" key="3">
    <source>
        <dbReference type="EMBL" id="KRN76713.1"/>
    </source>
</evidence>
<dbReference type="RefSeq" id="WP_057787337.1">
    <property type="nucleotide sequence ID" value="NZ_JQCD01000024.1"/>
</dbReference>
<comment type="caution">
    <text evidence="3">The sequence shown here is derived from an EMBL/GenBank/DDBJ whole genome shotgun (WGS) entry which is preliminary data.</text>
</comment>
<dbReference type="Gene3D" id="3.40.33.10">
    <property type="entry name" value="CAP"/>
    <property type="match status" value="1"/>
</dbReference>
<dbReference type="SUPFAM" id="SSF54106">
    <property type="entry name" value="LysM domain"/>
    <property type="match status" value="1"/>
</dbReference>
<feature type="compositionally biased region" description="Low complexity" evidence="1">
    <location>
        <begin position="153"/>
        <end position="182"/>
    </location>
</feature>
<dbReference type="InterPro" id="IPR036779">
    <property type="entry name" value="LysM_dom_sf"/>
</dbReference>
<sequence length="399" mass="41812">MNENTLKQLGKSTVLASSLLAAGVFVNQTNASASEAQNGWTANSVAQVSQAVQQSAGNDYLVRYGDTLWALSQATNSSIAHLAQTNGIANPDLIYAGTTLTLSDGAIARPVAQAVPDEQAQVDATAQPVEQTQVADQAQATEQAQVADQTQPAEQVQADTAEQDQAAANQAEAEANAAAEQARQAEEEANQLAAQKAEEEAAAQRAAEAQAKQDAQIKAQAIEAAEAQKREAANQARQEAQQKQAQAQEKQAEAQQKQAQQESASEQQNNQAPVTPNNSTDDSSNNNPAPQSGDATFTALNELRIANGLAPLQWDADLAAQATARASLVNSTQSVPSDHWSSAGEVIAIGWNAGADVNNAWFNEINMAGAPGHRNWQMNAGYTRVGFGHVGNSIVGIAR</sequence>
<evidence type="ECO:0000313" key="4">
    <source>
        <dbReference type="Proteomes" id="UP000051673"/>
    </source>
</evidence>
<name>A0A0R2JH90_9LACO</name>
<dbReference type="InterPro" id="IPR018392">
    <property type="entry name" value="LysM"/>
</dbReference>
<dbReference type="STRING" id="1620.IV67_GL000218"/>
<feature type="domain" description="LysM" evidence="2">
    <location>
        <begin position="58"/>
        <end position="102"/>
    </location>
</feature>
<reference evidence="3 4" key="1">
    <citation type="journal article" date="2015" name="Genome Announc.">
        <title>Expanding the biotechnology potential of lactobacilli through comparative genomics of 213 strains and associated genera.</title>
        <authorList>
            <person name="Sun Z."/>
            <person name="Harris H.M."/>
            <person name="McCann A."/>
            <person name="Guo C."/>
            <person name="Argimon S."/>
            <person name="Zhang W."/>
            <person name="Yang X."/>
            <person name="Jeffery I.B."/>
            <person name="Cooney J.C."/>
            <person name="Kagawa T.F."/>
            <person name="Liu W."/>
            <person name="Song Y."/>
            <person name="Salvetti E."/>
            <person name="Wrobel A."/>
            <person name="Rasinkangas P."/>
            <person name="Parkhill J."/>
            <person name="Rea M.C."/>
            <person name="O'Sullivan O."/>
            <person name="Ritari J."/>
            <person name="Douillard F.P."/>
            <person name="Paul Ross R."/>
            <person name="Yang R."/>
            <person name="Briner A.E."/>
            <person name="Felis G.E."/>
            <person name="de Vos W.M."/>
            <person name="Barrangou R."/>
            <person name="Klaenhammer T.R."/>
            <person name="Caufield P.W."/>
            <person name="Cui Y."/>
            <person name="Zhang H."/>
            <person name="O'Toole P.W."/>
        </authorList>
    </citation>
    <scope>NUCLEOTIDE SEQUENCE [LARGE SCALE GENOMIC DNA]</scope>
    <source>
        <strain evidence="3 4">DSM 20014</strain>
    </source>
</reference>
<dbReference type="InterPro" id="IPR035940">
    <property type="entry name" value="CAP_sf"/>
</dbReference>
<dbReference type="SMART" id="SM00257">
    <property type="entry name" value="LysM"/>
    <property type="match status" value="1"/>
</dbReference>
<feature type="compositionally biased region" description="Low complexity" evidence="1">
    <location>
        <begin position="233"/>
        <end position="288"/>
    </location>
</feature>
<accession>A0A0R2JH90</accession>
<dbReference type="AlphaFoldDB" id="A0A0R2JH90"/>
<protein>
    <recommendedName>
        <fullName evidence="2">LysM domain-containing protein</fullName>
    </recommendedName>
</protein>
<dbReference type="Pfam" id="PF01476">
    <property type="entry name" value="LysM"/>
    <property type="match status" value="1"/>
</dbReference>
<proteinExistence type="predicted"/>
<feature type="region of interest" description="Disordered" evidence="1">
    <location>
        <begin position="228"/>
        <end position="295"/>
    </location>
</feature>
<dbReference type="OrthoDB" id="1654978at2"/>
<evidence type="ECO:0000256" key="1">
    <source>
        <dbReference type="SAM" id="MobiDB-lite"/>
    </source>
</evidence>
<feature type="compositionally biased region" description="Polar residues" evidence="1">
    <location>
        <begin position="122"/>
        <end position="152"/>
    </location>
</feature>
<dbReference type="Pfam" id="PF00188">
    <property type="entry name" value="CAP"/>
    <property type="match status" value="1"/>
</dbReference>